<gene>
    <name evidence="2" type="ORF">C4N9_20520</name>
</gene>
<name>A0A2U2C478_9RHOB</name>
<evidence type="ECO:0000313" key="3">
    <source>
        <dbReference type="Proteomes" id="UP000244940"/>
    </source>
</evidence>
<reference evidence="2 3" key="1">
    <citation type="submission" date="2018-05" db="EMBL/GenBank/DDBJ databases">
        <title>Pararhodobacter marina sp. nov., isolated from deep-sea water of the Indian Ocean.</title>
        <authorList>
            <person name="Lai Q.Sr."/>
            <person name="Liu X."/>
            <person name="Shao Z."/>
        </authorList>
    </citation>
    <scope>NUCLEOTIDE SEQUENCE [LARGE SCALE GENOMIC DNA]</scope>
    <source>
        <strain evidence="2 3">CIC4N-9</strain>
    </source>
</reference>
<feature type="region of interest" description="Disordered" evidence="1">
    <location>
        <begin position="1"/>
        <end position="63"/>
    </location>
</feature>
<dbReference type="OrthoDB" id="10002120at2"/>
<organism evidence="2 3">
    <name type="scientific">Pararhodobacter marinus</name>
    <dbReference type="NCBI Taxonomy" id="2184063"/>
    <lineage>
        <taxon>Bacteria</taxon>
        <taxon>Pseudomonadati</taxon>
        <taxon>Pseudomonadota</taxon>
        <taxon>Alphaproteobacteria</taxon>
        <taxon>Rhodobacterales</taxon>
        <taxon>Paracoccaceae</taxon>
        <taxon>Pararhodobacter</taxon>
    </lineage>
</organism>
<feature type="region of interest" description="Disordered" evidence="1">
    <location>
        <begin position="109"/>
        <end position="140"/>
    </location>
</feature>
<comment type="caution">
    <text evidence="2">The sequence shown here is derived from an EMBL/GenBank/DDBJ whole genome shotgun (WGS) entry which is preliminary data.</text>
</comment>
<dbReference type="RefSeq" id="WP_109535212.1">
    <property type="nucleotide sequence ID" value="NZ_QEYD01000017.1"/>
</dbReference>
<feature type="compositionally biased region" description="Acidic residues" evidence="1">
    <location>
        <begin position="21"/>
        <end position="57"/>
    </location>
</feature>
<protein>
    <submittedName>
        <fullName evidence="2">Uncharacterized protein</fullName>
    </submittedName>
</protein>
<evidence type="ECO:0000256" key="1">
    <source>
        <dbReference type="SAM" id="MobiDB-lite"/>
    </source>
</evidence>
<dbReference type="Proteomes" id="UP000244940">
    <property type="component" value="Unassembled WGS sequence"/>
</dbReference>
<feature type="compositionally biased region" description="Low complexity" evidence="1">
    <location>
        <begin position="121"/>
        <end position="133"/>
    </location>
</feature>
<evidence type="ECO:0000313" key="2">
    <source>
        <dbReference type="EMBL" id="PWE26651.1"/>
    </source>
</evidence>
<accession>A0A2U2C478</accession>
<sequence>MTKFSFANLLGGGQRSRAATEDDEQEKAEETEEESETENEEDQAEGEDGDDAAESDQDEARRAILAERGRIATILSSATPETVAQAAYFATQTDMTPAQAKKALAVAPQGSGGLAAKMRGRGSAPAPSPAAGRQAGKLPPELAAAQARRLNKEG</sequence>
<keyword evidence="3" id="KW-1185">Reference proteome</keyword>
<dbReference type="AlphaFoldDB" id="A0A2U2C478"/>
<dbReference type="GeneID" id="94367282"/>
<dbReference type="EMBL" id="QEYD01000017">
    <property type="protein sequence ID" value="PWE26651.1"/>
    <property type="molecule type" value="Genomic_DNA"/>
</dbReference>
<proteinExistence type="predicted"/>